<dbReference type="Proteomes" id="UP000244336">
    <property type="component" value="Chromosome 7"/>
</dbReference>
<dbReference type="PANTHER" id="PTHR45811:SF49">
    <property type="entry name" value="OS04G0667600 PROTEIN"/>
    <property type="match status" value="1"/>
</dbReference>
<dbReference type="PANTHER" id="PTHR45811">
    <property type="entry name" value="COPPER TRANSPORT PROTEIN FAMILY-RELATED"/>
    <property type="match status" value="1"/>
</dbReference>
<reference evidence="7 8" key="1">
    <citation type="submission" date="2018-04" db="EMBL/GenBank/DDBJ databases">
        <title>WGS assembly of Panicum hallii var. hallii HAL2.</title>
        <authorList>
            <person name="Lovell J."/>
            <person name="Jenkins J."/>
            <person name="Lowry D."/>
            <person name="Mamidi S."/>
            <person name="Sreedasyam A."/>
            <person name="Weng X."/>
            <person name="Barry K."/>
            <person name="Bonette J."/>
            <person name="Campitelli B."/>
            <person name="Daum C."/>
            <person name="Gordon S."/>
            <person name="Gould B."/>
            <person name="Lipzen A."/>
            <person name="MacQueen A."/>
            <person name="Palacio-Mejia J."/>
            <person name="Plott C."/>
            <person name="Shakirov E."/>
            <person name="Shu S."/>
            <person name="Yoshinaga Y."/>
            <person name="Zane M."/>
            <person name="Rokhsar D."/>
            <person name="Grimwood J."/>
            <person name="Schmutz J."/>
            <person name="Juenger T."/>
        </authorList>
    </citation>
    <scope>NUCLEOTIDE SEQUENCE [LARGE SCALE GENOMIC DNA]</scope>
    <source>
        <strain evidence="8">cv. HAL2</strain>
    </source>
</reference>
<dbReference type="STRING" id="1504633.A0A2T7D1L3"/>
<feature type="domain" description="HMA" evidence="6">
    <location>
        <begin position="5"/>
        <end position="74"/>
    </location>
</feature>
<keyword evidence="4" id="KW-0636">Prenylation</keyword>
<dbReference type="OrthoDB" id="673225at2759"/>
<dbReference type="Gramene" id="PUZ49403">
    <property type="protein sequence ID" value="PUZ49403"/>
    <property type="gene ID" value="GQ55_7G323200"/>
</dbReference>
<evidence type="ECO:0000256" key="1">
    <source>
        <dbReference type="ARBA" id="ARBA00022481"/>
    </source>
</evidence>
<keyword evidence="1" id="KW-0488">Methylation</keyword>
<evidence type="ECO:0000256" key="5">
    <source>
        <dbReference type="ARBA" id="ARBA00024045"/>
    </source>
</evidence>
<gene>
    <name evidence="7" type="ORF">GQ55_7G323200</name>
</gene>
<dbReference type="GO" id="GO:0046872">
    <property type="term" value="F:metal ion binding"/>
    <property type="evidence" value="ECO:0007669"/>
    <property type="project" value="UniProtKB-KW"/>
</dbReference>
<comment type="similarity">
    <text evidence="5">Belongs to the HIPP family.</text>
</comment>
<keyword evidence="2" id="KW-0479">Metal-binding</keyword>
<dbReference type="InterPro" id="IPR051863">
    <property type="entry name" value="HIPP"/>
</dbReference>
<evidence type="ECO:0000256" key="3">
    <source>
        <dbReference type="ARBA" id="ARBA00023288"/>
    </source>
</evidence>
<dbReference type="Gene3D" id="3.30.70.100">
    <property type="match status" value="1"/>
</dbReference>
<evidence type="ECO:0000313" key="7">
    <source>
        <dbReference type="EMBL" id="PUZ49403.1"/>
    </source>
</evidence>
<proteinExistence type="inferred from homology"/>
<sequence length="238" mass="25449">MAMAAKTVVLLLGLHENDAKEKRKVLKAVSTFPGLDLIAIDMKECKLTVVGLVDPIELVTKLRKLWHADILSVGPAKDDKAAAAAAAAAAAWNHRDGGGGVKEEGDKGHQVQEVTPAKQVERPADDMRSWPHAVVYPPRDPPPYPHPHQYVAGGHGAQENHRHNGAYYVAGGRGAQENHRHNGAYYVAGGRGAPENHPHNGAYVAGGRGAREHLPNSYPYVARGYGAQENPPNACAIC</sequence>
<dbReference type="InterPro" id="IPR006121">
    <property type="entry name" value="HMA_dom"/>
</dbReference>
<dbReference type="PROSITE" id="PS50846">
    <property type="entry name" value="HMA_2"/>
    <property type="match status" value="1"/>
</dbReference>
<dbReference type="EMBL" id="CM009755">
    <property type="protein sequence ID" value="PUZ49403.1"/>
    <property type="molecule type" value="Genomic_DNA"/>
</dbReference>
<protein>
    <recommendedName>
        <fullName evidence="6">HMA domain-containing protein</fullName>
    </recommendedName>
</protein>
<evidence type="ECO:0000313" key="8">
    <source>
        <dbReference type="Proteomes" id="UP000244336"/>
    </source>
</evidence>
<evidence type="ECO:0000259" key="6">
    <source>
        <dbReference type="PROSITE" id="PS50846"/>
    </source>
</evidence>
<evidence type="ECO:0000256" key="4">
    <source>
        <dbReference type="ARBA" id="ARBA00023289"/>
    </source>
</evidence>
<dbReference type="AlphaFoldDB" id="A0A2T7D1L3"/>
<keyword evidence="3" id="KW-0449">Lipoprotein</keyword>
<keyword evidence="8" id="KW-1185">Reference proteome</keyword>
<evidence type="ECO:0000256" key="2">
    <source>
        <dbReference type="ARBA" id="ARBA00022723"/>
    </source>
</evidence>
<name>A0A2T7D1L3_9POAL</name>
<organism evidence="7 8">
    <name type="scientific">Panicum hallii var. hallii</name>
    <dbReference type="NCBI Taxonomy" id="1504633"/>
    <lineage>
        <taxon>Eukaryota</taxon>
        <taxon>Viridiplantae</taxon>
        <taxon>Streptophyta</taxon>
        <taxon>Embryophyta</taxon>
        <taxon>Tracheophyta</taxon>
        <taxon>Spermatophyta</taxon>
        <taxon>Magnoliopsida</taxon>
        <taxon>Liliopsida</taxon>
        <taxon>Poales</taxon>
        <taxon>Poaceae</taxon>
        <taxon>PACMAD clade</taxon>
        <taxon>Panicoideae</taxon>
        <taxon>Panicodae</taxon>
        <taxon>Paniceae</taxon>
        <taxon>Panicinae</taxon>
        <taxon>Panicum</taxon>
        <taxon>Panicum sect. Panicum</taxon>
    </lineage>
</organism>
<accession>A0A2T7D1L3</accession>